<feature type="domain" description="Prolyl 4-hydroxylase alpha subunit" evidence="6">
    <location>
        <begin position="3"/>
        <end position="221"/>
    </location>
</feature>
<gene>
    <name evidence="7" type="ORF">JF50_03565</name>
</gene>
<evidence type="ECO:0000259" key="6">
    <source>
        <dbReference type="SMART" id="SM00702"/>
    </source>
</evidence>
<dbReference type="AlphaFoldDB" id="A0A0C1QS42"/>
<comment type="cofactor">
    <cofactor evidence="1">
        <name>L-ascorbate</name>
        <dbReference type="ChEBI" id="CHEBI:38290"/>
    </cofactor>
</comment>
<keyword evidence="4" id="KW-0560">Oxidoreductase</keyword>
<dbReference type="GO" id="GO:0051213">
    <property type="term" value="F:dioxygenase activity"/>
    <property type="evidence" value="ECO:0007669"/>
    <property type="project" value="UniProtKB-KW"/>
</dbReference>
<keyword evidence="5" id="KW-0408">Iron</keyword>
<dbReference type="RefSeq" id="WP_039608141.1">
    <property type="nucleotide sequence ID" value="NZ_JWIC01000004.1"/>
</dbReference>
<evidence type="ECO:0000256" key="1">
    <source>
        <dbReference type="ARBA" id="ARBA00001961"/>
    </source>
</evidence>
<reference evidence="7 8" key="1">
    <citation type="submission" date="2014-12" db="EMBL/GenBank/DDBJ databases">
        <title>Draft Genome Sequence of Pseudoalteromonas luteoviolacea HI1.</title>
        <authorList>
            <person name="Asahina A.Y."/>
            <person name="Hadfield M.G."/>
        </authorList>
    </citation>
    <scope>NUCLEOTIDE SEQUENCE [LARGE SCALE GENOMIC DNA]</scope>
    <source>
        <strain evidence="7 8">HI1</strain>
    </source>
</reference>
<keyword evidence="2" id="KW-0479">Metal-binding</keyword>
<evidence type="ECO:0000256" key="4">
    <source>
        <dbReference type="ARBA" id="ARBA00023002"/>
    </source>
</evidence>
<name>A0A0C1QS42_9GAMM</name>
<dbReference type="PANTHER" id="PTHR10869:SF246">
    <property type="entry name" value="TRANSMEMBRANE PROLYL 4-HYDROXYLASE"/>
    <property type="match status" value="1"/>
</dbReference>
<proteinExistence type="predicted"/>
<dbReference type="GO" id="GO:0031418">
    <property type="term" value="F:L-ascorbic acid binding"/>
    <property type="evidence" value="ECO:0007669"/>
    <property type="project" value="InterPro"/>
</dbReference>
<dbReference type="GO" id="GO:0016705">
    <property type="term" value="F:oxidoreductase activity, acting on paired donors, with incorporation or reduction of molecular oxygen"/>
    <property type="evidence" value="ECO:0007669"/>
    <property type="project" value="InterPro"/>
</dbReference>
<dbReference type="InterPro" id="IPR006620">
    <property type="entry name" value="Pro_4_hyd_alph"/>
</dbReference>
<evidence type="ECO:0000256" key="2">
    <source>
        <dbReference type="ARBA" id="ARBA00022723"/>
    </source>
</evidence>
<accession>A0A0C1QS42</accession>
<dbReference type="InterPro" id="IPR045054">
    <property type="entry name" value="P4HA-like"/>
</dbReference>
<dbReference type="InterPro" id="IPR044862">
    <property type="entry name" value="Pro_4_hyd_alph_FE2OG_OXY"/>
</dbReference>
<evidence type="ECO:0000256" key="5">
    <source>
        <dbReference type="ARBA" id="ARBA00023004"/>
    </source>
</evidence>
<evidence type="ECO:0000313" key="7">
    <source>
        <dbReference type="EMBL" id="KID57842.1"/>
    </source>
</evidence>
<keyword evidence="3" id="KW-0223">Dioxygenase</keyword>
<dbReference type="SMART" id="SM00702">
    <property type="entry name" value="P4Hc"/>
    <property type="match status" value="1"/>
</dbReference>
<dbReference type="GO" id="GO:0005506">
    <property type="term" value="F:iron ion binding"/>
    <property type="evidence" value="ECO:0007669"/>
    <property type="project" value="InterPro"/>
</dbReference>
<dbReference type="Pfam" id="PF13640">
    <property type="entry name" value="2OG-FeII_Oxy_3"/>
    <property type="match status" value="1"/>
</dbReference>
<dbReference type="Proteomes" id="UP000031327">
    <property type="component" value="Unassembled WGS sequence"/>
</dbReference>
<dbReference type="Gene3D" id="2.60.120.620">
    <property type="entry name" value="q2cbj1_9rhob like domain"/>
    <property type="match status" value="1"/>
</dbReference>
<evidence type="ECO:0000256" key="3">
    <source>
        <dbReference type="ARBA" id="ARBA00022964"/>
    </source>
</evidence>
<comment type="caution">
    <text evidence="7">The sequence shown here is derived from an EMBL/GenBank/DDBJ whole genome shotgun (WGS) entry which is preliminary data.</text>
</comment>
<dbReference type="PANTHER" id="PTHR10869">
    <property type="entry name" value="PROLYL 4-HYDROXYLASE ALPHA SUBUNIT"/>
    <property type="match status" value="1"/>
</dbReference>
<sequence length="238" mass="27590">MTDFIRVYDNALSAEFCNKFMQTFDESPHLAQGQTSGGVDLSKKVSQDLYLNNHPEYQSQLREIEQATSKYLFEYIEEHFFMMLGAFGLNVYHPQTGQPVNLTMDNFEEIGKPQLPILTQQLFRLGPIQAQKYPVNKGGYPYWHSEVYPQLHHNEALHRVLLFMFYLNDVEDGGETEFFYQNKKLTPKQGSMVIAPSYFTHTHRGNMPLSNDKYILTSWVLFQRAERLYGAPPQNATA</sequence>
<organism evidence="7 8">
    <name type="scientific">Pseudoalteromonas luteoviolacea</name>
    <dbReference type="NCBI Taxonomy" id="43657"/>
    <lineage>
        <taxon>Bacteria</taxon>
        <taxon>Pseudomonadati</taxon>
        <taxon>Pseudomonadota</taxon>
        <taxon>Gammaproteobacteria</taxon>
        <taxon>Alteromonadales</taxon>
        <taxon>Pseudoalteromonadaceae</taxon>
        <taxon>Pseudoalteromonas</taxon>
    </lineage>
</organism>
<dbReference type="EMBL" id="JWIC01000004">
    <property type="protein sequence ID" value="KID57842.1"/>
    <property type="molecule type" value="Genomic_DNA"/>
</dbReference>
<protein>
    <submittedName>
        <fullName evidence="7">Proline hydroxylase</fullName>
    </submittedName>
</protein>
<evidence type="ECO:0000313" key="8">
    <source>
        <dbReference type="Proteomes" id="UP000031327"/>
    </source>
</evidence>
<dbReference type="OrthoDB" id="564897at2"/>